<protein>
    <submittedName>
        <fullName evidence="2">Killer toxin REsistant</fullName>
    </submittedName>
</protein>
<dbReference type="GO" id="GO:0005730">
    <property type="term" value="C:nucleolus"/>
    <property type="evidence" value="ECO:0007669"/>
    <property type="project" value="TreeGrafter"/>
</dbReference>
<dbReference type="Gene3D" id="3.40.50.11040">
    <property type="match status" value="1"/>
</dbReference>
<dbReference type="InterPro" id="IPR032672">
    <property type="entry name" value="TmcA/NAT10/Kre33"/>
</dbReference>
<dbReference type="GO" id="GO:1904812">
    <property type="term" value="P:rRNA acetylation involved in maturation of SSU-rRNA"/>
    <property type="evidence" value="ECO:0007669"/>
    <property type="project" value="TreeGrafter"/>
</dbReference>
<reference evidence="2" key="1">
    <citation type="journal article" date="2009" name="Nature">
        <title>The Schistosoma japonicum genome reveals features of host-parasite interplay.</title>
        <authorList>
            <person name="Liu F."/>
            <person name="Zhou Y."/>
            <person name="Wang Z.Q."/>
            <person name="Lu G."/>
            <person name="Zheng H."/>
            <person name="Brindley P.J."/>
            <person name="McManus D.P."/>
            <person name="Blair D."/>
            <person name="Zhang Q.H."/>
            <person name="Zhong Y."/>
            <person name="Wang S."/>
            <person name="Han Z.G."/>
            <person name="Chen Z."/>
        </authorList>
    </citation>
    <scope>NUCLEOTIDE SEQUENCE</scope>
    <source>
        <strain evidence="2">Anhui</strain>
    </source>
</reference>
<proteinExistence type="evidence at transcript level"/>
<dbReference type="PANTHER" id="PTHR10925:SF5">
    <property type="entry name" value="RNA CYTIDINE ACETYLTRANSFERASE"/>
    <property type="match status" value="1"/>
</dbReference>
<accession>C1LDV5</accession>
<feature type="domain" description="TmcA/NAT10 N-terminal" evidence="1">
    <location>
        <begin position="15"/>
        <end position="200"/>
    </location>
</feature>
<dbReference type="GO" id="GO:1990883">
    <property type="term" value="F:18S rRNA cytidine N-acetyltransferase activity"/>
    <property type="evidence" value="ECO:0007669"/>
    <property type="project" value="TreeGrafter"/>
</dbReference>
<gene>
    <name evidence="2" type="primary">KRE33</name>
</gene>
<evidence type="ECO:0000313" key="2">
    <source>
        <dbReference type="EMBL" id="CAX72883.1"/>
    </source>
</evidence>
<dbReference type="EMBL" id="FN317152">
    <property type="protein sequence ID" value="CAX72883.1"/>
    <property type="molecule type" value="mRNA"/>
</dbReference>
<dbReference type="GO" id="GO:0000049">
    <property type="term" value="F:tRNA binding"/>
    <property type="evidence" value="ECO:0007669"/>
    <property type="project" value="TreeGrafter"/>
</dbReference>
<organism evidence="2">
    <name type="scientific">Schistosoma japonicum</name>
    <name type="common">Blood fluke</name>
    <dbReference type="NCBI Taxonomy" id="6182"/>
    <lineage>
        <taxon>Eukaryota</taxon>
        <taxon>Metazoa</taxon>
        <taxon>Spiralia</taxon>
        <taxon>Lophotrochozoa</taxon>
        <taxon>Platyhelminthes</taxon>
        <taxon>Trematoda</taxon>
        <taxon>Digenea</taxon>
        <taxon>Strigeidida</taxon>
        <taxon>Schistosomatoidea</taxon>
        <taxon>Schistosomatidae</taxon>
        <taxon>Schistosoma</taxon>
    </lineage>
</organism>
<sequence length="257" mass="29582">MGRMHKLDNRIQIMLKTGILQKHRSMFVMVGDKGQDQVPIMHQILSSLSNKGQLSVLWCYKKELSFSTHRKKNLKLLNKRRKAGLTSDATVFEQFVCSTDIRWCYYDESQKILGQTFDMCILQDFEALTPNLLARTIETVSGGGLIVLLLKTMTSLHQLCTLVMDVHSRYRTESRHDVIGRFNERFLLSLASNSRCLVLDDQWNVLPLSRKILSSLTPLPADISDKSSLVEQKELQKLKVMSLNLKYCFFNCLVITY</sequence>
<dbReference type="InterPro" id="IPR013562">
    <property type="entry name" value="TmcA/NAT10_N"/>
</dbReference>
<dbReference type="GO" id="GO:0030686">
    <property type="term" value="C:90S preribosome"/>
    <property type="evidence" value="ECO:0007669"/>
    <property type="project" value="TreeGrafter"/>
</dbReference>
<dbReference type="Pfam" id="PF08351">
    <property type="entry name" value="TmcA_N"/>
    <property type="match status" value="1"/>
</dbReference>
<name>C1LDV5_SCHJA</name>
<reference evidence="2" key="2">
    <citation type="submission" date="2009-03" db="EMBL/GenBank/DDBJ databases">
        <authorList>
            <person name="Gang L."/>
        </authorList>
    </citation>
    <scope>NUCLEOTIDE SEQUENCE</scope>
    <source>
        <strain evidence="2">Anhui</strain>
    </source>
</reference>
<evidence type="ECO:0000259" key="1">
    <source>
        <dbReference type="Pfam" id="PF08351"/>
    </source>
</evidence>
<dbReference type="PANTHER" id="PTHR10925">
    <property type="entry name" value="N-ACETYLTRANSFERASE 10"/>
    <property type="match status" value="1"/>
</dbReference>
<dbReference type="AlphaFoldDB" id="C1LDV5"/>